<dbReference type="EMBL" id="BSPL01000033">
    <property type="protein sequence ID" value="GLS73983.1"/>
    <property type="molecule type" value="Genomic_DNA"/>
</dbReference>
<name>A0AA37TTK0_9HYPH</name>
<accession>A0AA37TTK0</accession>
<reference evidence="2" key="1">
    <citation type="journal article" date="2019" name="Int. J. Syst. Evol. Microbiol.">
        <title>The Global Catalogue of Microorganisms (GCM) 10K type strain sequencing project: providing services to taxonomists for standard genome sequencing and annotation.</title>
        <authorList>
            <consortium name="The Broad Institute Genomics Platform"/>
            <consortium name="The Broad Institute Genome Sequencing Center for Infectious Disease"/>
            <person name="Wu L."/>
            <person name="Ma J."/>
        </authorList>
    </citation>
    <scope>NUCLEOTIDE SEQUENCE [LARGE SCALE GENOMIC DNA]</scope>
    <source>
        <strain evidence="2">NBRC 103632</strain>
    </source>
</reference>
<dbReference type="AlphaFoldDB" id="A0AA37TTK0"/>
<sequence length="54" mass="5400">MVYVLIIMLAGSGSAVGSVEFNSKQACEAAAQMVAHADRPYGGASAITVCAPKG</sequence>
<gene>
    <name evidence="1" type="ORF">GCM10007890_59980</name>
</gene>
<evidence type="ECO:0000313" key="2">
    <source>
        <dbReference type="Proteomes" id="UP001157440"/>
    </source>
</evidence>
<protein>
    <submittedName>
        <fullName evidence="1">Uncharacterized protein</fullName>
    </submittedName>
</protein>
<dbReference type="Proteomes" id="UP001157440">
    <property type="component" value="Unassembled WGS sequence"/>
</dbReference>
<comment type="caution">
    <text evidence="1">The sequence shown here is derived from an EMBL/GenBank/DDBJ whole genome shotgun (WGS) entry which is preliminary data.</text>
</comment>
<evidence type="ECO:0000313" key="1">
    <source>
        <dbReference type="EMBL" id="GLS73983.1"/>
    </source>
</evidence>
<proteinExistence type="predicted"/>
<keyword evidence="2" id="KW-1185">Reference proteome</keyword>
<dbReference type="RefSeq" id="WP_238195425.1">
    <property type="nucleotide sequence ID" value="NZ_BPQZ01000005.1"/>
</dbReference>
<organism evidence="1 2">
    <name type="scientific">Methylobacterium tardum</name>
    <dbReference type="NCBI Taxonomy" id="374432"/>
    <lineage>
        <taxon>Bacteria</taxon>
        <taxon>Pseudomonadati</taxon>
        <taxon>Pseudomonadota</taxon>
        <taxon>Alphaproteobacteria</taxon>
        <taxon>Hyphomicrobiales</taxon>
        <taxon>Methylobacteriaceae</taxon>
        <taxon>Methylobacterium</taxon>
    </lineage>
</organism>